<evidence type="ECO:0000313" key="1">
    <source>
        <dbReference type="EMBL" id="ADE38360.1"/>
    </source>
</evidence>
<accession>D5BP78</accession>
<organism evidence="1 2">
    <name type="scientific">Puniceispirillum marinum (strain IMCC1322)</name>
    <dbReference type="NCBI Taxonomy" id="488538"/>
    <lineage>
        <taxon>Bacteria</taxon>
        <taxon>Pseudomonadati</taxon>
        <taxon>Pseudomonadota</taxon>
        <taxon>Alphaproteobacteria</taxon>
        <taxon>Candidatus Puniceispirillales</taxon>
        <taxon>Candidatus Puniceispirillaceae</taxon>
        <taxon>Candidatus Puniceispirillum</taxon>
    </lineage>
</organism>
<dbReference type="EC" id="3.1.4.11" evidence="1"/>
<dbReference type="AlphaFoldDB" id="D5BP78"/>
<dbReference type="HOGENOM" id="CLU_159289_0_0_5"/>
<keyword evidence="1" id="KW-0378">Hydrolase</keyword>
<dbReference type="KEGG" id="apb:SAR116_0117"/>
<proteinExistence type="predicted"/>
<evidence type="ECO:0000313" key="2">
    <source>
        <dbReference type="Proteomes" id="UP000007460"/>
    </source>
</evidence>
<name>D5BP78_PUNMI</name>
<dbReference type="GO" id="GO:0004435">
    <property type="term" value="F:phosphatidylinositol-4,5-bisphosphate phospholipase C activity"/>
    <property type="evidence" value="ECO:0007669"/>
    <property type="project" value="UniProtKB-EC"/>
</dbReference>
<dbReference type="Proteomes" id="UP000007460">
    <property type="component" value="Chromosome"/>
</dbReference>
<keyword evidence="2" id="KW-1185">Reference proteome</keyword>
<dbReference type="eggNOG" id="ENOG502ZNUX">
    <property type="taxonomic scope" value="Bacteria"/>
</dbReference>
<reference evidence="1 2" key="1">
    <citation type="journal article" date="2010" name="J. Bacteriol.">
        <title>Complete genome sequence of "Candidatus Puniceispirillum marinum" IMCC1322, a representative of the SAR116 clade in the Alphaproteobacteria.</title>
        <authorList>
            <person name="Oh H.M."/>
            <person name="Kwon K.K."/>
            <person name="Kang I."/>
            <person name="Kang S.G."/>
            <person name="Lee J.H."/>
            <person name="Kim S.J."/>
            <person name="Cho J.C."/>
        </authorList>
    </citation>
    <scope>NUCLEOTIDE SEQUENCE [LARGE SCALE GENOMIC DNA]</scope>
    <source>
        <strain evidence="1 2">IMCC1322</strain>
    </source>
</reference>
<dbReference type="EMBL" id="CP001751">
    <property type="protein sequence ID" value="ADE38360.1"/>
    <property type="molecule type" value="Genomic_DNA"/>
</dbReference>
<dbReference type="STRING" id="488538.SAR116_0117"/>
<protein>
    <submittedName>
        <fullName evidence="1">Putative enzyme</fullName>
        <ecNumber evidence="1">3.1.4.11</ecNumber>
    </submittedName>
</protein>
<sequence>MFIYCVTVSFTNKIGKGDLMNTVMICSATIATVFGQPIEIMTTEPQSDNPEIYVVTYKRPDDGTVWVNKCKVEGDRVIWGAIDGRWRTHNLDSKITFSESKTHVTITEVYSDGSATTKQYPK</sequence>
<gene>
    <name evidence="1" type="ordered locus">SAR116_0117</name>
</gene>